<keyword evidence="4" id="KW-1185">Reference proteome</keyword>
<keyword evidence="1" id="KW-0862">Zinc</keyword>
<protein>
    <recommendedName>
        <fullName evidence="2">C2H2-type domain-containing protein</fullName>
    </recommendedName>
</protein>
<dbReference type="InterPro" id="IPR039258">
    <property type="entry name" value="ZNF511"/>
</dbReference>
<dbReference type="AlphaFoldDB" id="A0AAW0WTM0"/>
<dbReference type="GO" id="GO:0008270">
    <property type="term" value="F:zinc ion binding"/>
    <property type="evidence" value="ECO:0007669"/>
    <property type="project" value="UniProtKB-KW"/>
</dbReference>
<keyword evidence="1" id="KW-0479">Metal-binding</keyword>
<dbReference type="PANTHER" id="PTHR21354:SF0">
    <property type="entry name" value="ZINC FINGER PROTEIN 511"/>
    <property type="match status" value="1"/>
</dbReference>
<dbReference type="InterPro" id="IPR013087">
    <property type="entry name" value="Znf_C2H2_type"/>
</dbReference>
<dbReference type="PROSITE" id="PS50157">
    <property type="entry name" value="ZINC_FINGER_C2H2_2"/>
    <property type="match status" value="1"/>
</dbReference>
<dbReference type="PANTHER" id="PTHR21354">
    <property type="entry name" value="ZINC FINGER PROTEIN 511"/>
    <property type="match status" value="1"/>
</dbReference>
<evidence type="ECO:0000313" key="3">
    <source>
        <dbReference type="EMBL" id="KAK8730266.1"/>
    </source>
</evidence>
<feature type="domain" description="C2H2-type" evidence="2">
    <location>
        <begin position="56"/>
        <end position="81"/>
    </location>
</feature>
<name>A0AAW0WTM0_CHEQU</name>
<organism evidence="3 4">
    <name type="scientific">Cherax quadricarinatus</name>
    <name type="common">Australian red claw crayfish</name>
    <dbReference type="NCBI Taxonomy" id="27406"/>
    <lineage>
        <taxon>Eukaryota</taxon>
        <taxon>Metazoa</taxon>
        <taxon>Ecdysozoa</taxon>
        <taxon>Arthropoda</taxon>
        <taxon>Crustacea</taxon>
        <taxon>Multicrustacea</taxon>
        <taxon>Malacostraca</taxon>
        <taxon>Eumalacostraca</taxon>
        <taxon>Eucarida</taxon>
        <taxon>Decapoda</taxon>
        <taxon>Pleocyemata</taxon>
        <taxon>Astacidea</taxon>
        <taxon>Parastacoidea</taxon>
        <taxon>Parastacidae</taxon>
        <taxon>Cherax</taxon>
    </lineage>
</organism>
<gene>
    <name evidence="3" type="ORF">OTU49_008186</name>
</gene>
<accession>A0AAW0WTM0</accession>
<proteinExistence type="predicted"/>
<dbReference type="EMBL" id="JARKIK010000065">
    <property type="protein sequence ID" value="KAK8730266.1"/>
    <property type="molecule type" value="Genomic_DNA"/>
</dbReference>
<dbReference type="SMART" id="SM00355">
    <property type="entry name" value="ZnF_C2H2"/>
    <property type="match status" value="3"/>
</dbReference>
<evidence type="ECO:0000256" key="1">
    <source>
        <dbReference type="PROSITE-ProRule" id="PRU00042"/>
    </source>
</evidence>
<evidence type="ECO:0000259" key="2">
    <source>
        <dbReference type="PROSITE" id="PS50157"/>
    </source>
</evidence>
<sequence length="278" mass="31371">SMGTSDAWSYLASLGVKHRTWDDPLFAEGLRVCCPLRKIPCIDLDDEDFLHSRIETKCSVTGCKKTFSTVAEYASHQRSAHNYVCSTCKQSLPSHHLLDLHLLEVHDTLFKLMAERQPMYQCFLETCSEKFGSPTERKAHCIDNHKFPADFRFDVAWRKLGNCRKLEKMNQSGAAMECEETGLETVTVKEESAIVINKKNGDATVDRKKVAYKIPNCVSFGVGVPRGFIRGNKRRGQRKGGVTHWHQRTCPSNSIKTNIEEVSMKDLEAALCTESVIP</sequence>
<feature type="non-terminal residue" evidence="3">
    <location>
        <position position="1"/>
    </location>
</feature>
<keyword evidence="1" id="KW-0863">Zinc-finger</keyword>
<dbReference type="PROSITE" id="PS00028">
    <property type="entry name" value="ZINC_FINGER_C2H2_1"/>
    <property type="match status" value="3"/>
</dbReference>
<reference evidence="3 4" key="1">
    <citation type="journal article" date="2024" name="BMC Genomics">
        <title>Genome assembly of redclaw crayfish (Cherax quadricarinatus) provides insights into its immune adaptation and hypoxia tolerance.</title>
        <authorList>
            <person name="Liu Z."/>
            <person name="Zheng J."/>
            <person name="Li H."/>
            <person name="Fang K."/>
            <person name="Wang S."/>
            <person name="He J."/>
            <person name="Zhou D."/>
            <person name="Weng S."/>
            <person name="Chi M."/>
            <person name="Gu Z."/>
            <person name="He J."/>
            <person name="Li F."/>
            <person name="Wang M."/>
        </authorList>
    </citation>
    <scope>NUCLEOTIDE SEQUENCE [LARGE SCALE GENOMIC DNA]</scope>
    <source>
        <strain evidence="3">ZL_2023a</strain>
    </source>
</reference>
<comment type="caution">
    <text evidence="3">The sequence shown here is derived from an EMBL/GenBank/DDBJ whole genome shotgun (WGS) entry which is preliminary data.</text>
</comment>
<dbReference type="Proteomes" id="UP001445076">
    <property type="component" value="Unassembled WGS sequence"/>
</dbReference>
<evidence type="ECO:0000313" key="4">
    <source>
        <dbReference type="Proteomes" id="UP001445076"/>
    </source>
</evidence>